<organism evidence="1 2">
    <name type="scientific">Ixodes persulcatus</name>
    <name type="common">Taiga tick</name>
    <dbReference type="NCBI Taxonomy" id="34615"/>
    <lineage>
        <taxon>Eukaryota</taxon>
        <taxon>Metazoa</taxon>
        <taxon>Ecdysozoa</taxon>
        <taxon>Arthropoda</taxon>
        <taxon>Chelicerata</taxon>
        <taxon>Arachnida</taxon>
        <taxon>Acari</taxon>
        <taxon>Parasitiformes</taxon>
        <taxon>Ixodida</taxon>
        <taxon>Ixodoidea</taxon>
        <taxon>Ixodidae</taxon>
        <taxon>Ixodinae</taxon>
        <taxon>Ixodes</taxon>
    </lineage>
</organism>
<sequence length="85" mass="9511">TQYCLENLFSIVRQRKSAPSPFELKCALCIISVSQFMHRLKTSGYTVSDPTSGRAALQEAAAMEEEYTIDDFHVMITKVEGHILG</sequence>
<keyword evidence="2" id="KW-1185">Reference proteome</keyword>
<name>A0AC60Q892_IXOPE</name>
<protein>
    <submittedName>
        <fullName evidence="1">Uncharacterized protein</fullName>
    </submittedName>
</protein>
<accession>A0AC60Q892</accession>
<feature type="non-terminal residue" evidence="1">
    <location>
        <position position="1"/>
    </location>
</feature>
<evidence type="ECO:0000313" key="1">
    <source>
        <dbReference type="EMBL" id="KAG0430165.1"/>
    </source>
</evidence>
<reference evidence="1 2" key="1">
    <citation type="journal article" date="2020" name="Cell">
        <title>Large-Scale Comparative Analyses of Tick Genomes Elucidate Their Genetic Diversity and Vector Capacities.</title>
        <authorList>
            <consortium name="Tick Genome and Microbiome Consortium (TIGMIC)"/>
            <person name="Jia N."/>
            <person name="Wang J."/>
            <person name="Shi W."/>
            <person name="Du L."/>
            <person name="Sun Y."/>
            <person name="Zhan W."/>
            <person name="Jiang J.F."/>
            <person name="Wang Q."/>
            <person name="Zhang B."/>
            <person name="Ji P."/>
            <person name="Bell-Sakyi L."/>
            <person name="Cui X.M."/>
            <person name="Yuan T.T."/>
            <person name="Jiang B.G."/>
            <person name="Yang W.F."/>
            <person name="Lam T.T."/>
            <person name="Chang Q.C."/>
            <person name="Ding S.J."/>
            <person name="Wang X.J."/>
            <person name="Zhu J.G."/>
            <person name="Ruan X.D."/>
            <person name="Zhao L."/>
            <person name="Wei J.T."/>
            <person name="Ye R.Z."/>
            <person name="Que T.C."/>
            <person name="Du C.H."/>
            <person name="Zhou Y.H."/>
            <person name="Cheng J.X."/>
            <person name="Dai P.F."/>
            <person name="Guo W.B."/>
            <person name="Han X.H."/>
            <person name="Huang E.J."/>
            <person name="Li L.F."/>
            <person name="Wei W."/>
            <person name="Gao Y.C."/>
            <person name="Liu J.Z."/>
            <person name="Shao H.Z."/>
            <person name="Wang X."/>
            <person name="Wang C.C."/>
            <person name="Yang T.C."/>
            <person name="Huo Q.B."/>
            <person name="Li W."/>
            <person name="Chen H.Y."/>
            <person name="Chen S.E."/>
            <person name="Zhou L.G."/>
            <person name="Ni X.B."/>
            <person name="Tian J.H."/>
            <person name="Sheng Y."/>
            <person name="Liu T."/>
            <person name="Pan Y.S."/>
            <person name="Xia L.Y."/>
            <person name="Li J."/>
            <person name="Zhao F."/>
            <person name="Cao W.C."/>
        </authorList>
    </citation>
    <scope>NUCLEOTIDE SEQUENCE [LARGE SCALE GENOMIC DNA]</scope>
    <source>
        <strain evidence="1">Iper-2018</strain>
    </source>
</reference>
<dbReference type="Proteomes" id="UP000805193">
    <property type="component" value="Unassembled WGS sequence"/>
</dbReference>
<evidence type="ECO:0000313" key="2">
    <source>
        <dbReference type="Proteomes" id="UP000805193"/>
    </source>
</evidence>
<comment type="caution">
    <text evidence="1">The sequence shown here is derived from an EMBL/GenBank/DDBJ whole genome shotgun (WGS) entry which is preliminary data.</text>
</comment>
<dbReference type="EMBL" id="JABSTQ010009347">
    <property type="protein sequence ID" value="KAG0430165.1"/>
    <property type="molecule type" value="Genomic_DNA"/>
</dbReference>
<gene>
    <name evidence="1" type="ORF">HPB47_022949</name>
</gene>
<proteinExistence type="predicted"/>
<feature type="non-terminal residue" evidence="1">
    <location>
        <position position="85"/>
    </location>
</feature>